<proteinExistence type="predicted"/>
<evidence type="ECO:0000313" key="2">
    <source>
        <dbReference type="EMBL" id="KRZ78549.1"/>
    </source>
</evidence>
<dbReference type="EMBL" id="JYDO01000255">
    <property type="protein sequence ID" value="KRZ66222.1"/>
    <property type="molecule type" value="Genomic_DNA"/>
</dbReference>
<evidence type="ECO:0000313" key="3">
    <source>
        <dbReference type="Proteomes" id="UP000054843"/>
    </source>
</evidence>
<sequence>MQIKYEYLLFTIIDYCLCIIIPKLQKCATPNESQLLLHHQCLIENITMQKQRSSSLHWIPIYASLH</sequence>
<accession>A0A0V1M4A2</accession>
<comment type="caution">
    <text evidence="1">The sequence shown here is derived from an EMBL/GenBank/DDBJ whole genome shotgun (WGS) entry which is preliminary data.</text>
</comment>
<dbReference type="AlphaFoldDB" id="A0A0V1M4A2"/>
<gene>
    <name evidence="1" type="ORF">T10_124</name>
    <name evidence="2" type="ORF">T10_2161</name>
</gene>
<organism evidence="1 3">
    <name type="scientific">Trichinella papuae</name>
    <dbReference type="NCBI Taxonomy" id="268474"/>
    <lineage>
        <taxon>Eukaryota</taxon>
        <taxon>Metazoa</taxon>
        <taxon>Ecdysozoa</taxon>
        <taxon>Nematoda</taxon>
        <taxon>Enoplea</taxon>
        <taxon>Dorylaimia</taxon>
        <taxon>Trichinellida</taxon>
        <taxon>Trichinellidae</taxon>
        <taxon>Trichinella</taxon>
    </lineage>
</organism>
<evidence type="ECO:0000313" key="1">
    <source>
        <dbReference type="EMBL" id="KRZ66222.1"/>
    </source>
</evidence>
<keyword evidence="3" id="KW-1185">Reference proteome</keyword>
<protein>
    <submittedName>
        <fullName evidence="1">Uncharacterized protein</fullName>
    </submittedName>
</protein>
<dbReference type="EMBL" id="JYDO01000012">
    <property type="protein sequence ID" value="KRZ78549.1"/>
    <property type="molecule type" value="Genomic_DNA"/>
</dbReference>
<reference evidence="1 3" key="1">
    <citation type="submission" date="2015-01" db="EMBL/GenBank/DDBJ databases">
        <title>Evolution of Trichinella species and genotypes.</title>
        <authorList>
            <person name="Korhonen P.K."/>
            <person name="Edoardo P."/>
            <person name="Giuseppe L.R."/>
            <person name="Gasser R.B."/>
        </authorList>
    </citation>
    <scope>NUCLEOTIDE SEQUENCE [LARGE SCALE GENOMIC DNA]</scope>
    <source>
        <strain evidence="1">ISS1980</strain>
    </source>
</reference>
<name>A0A0V1M4A2_9BILA</name>
<dbReference type="Proteomes" id="UP000054843">
    <property type="component" value="Unassembled WGS sequence"/>
</dbReference>